<dbReference type="EMBL" id="SRID01000540">
    <property type="protein sequence ID" value="TGA86107.1"/>
    <property type="molecule type" value="Genomic_DNA"/>
</dbReference>
<evidence type="ECO:0000313" key="1">
    <source>
        <dbReference type="EMBL" id="TGA86107.1"/>
    </source>
</evidence>
<dbReference type="Proteomes" id="UP000297948">
    <property type="component" value="Unassembled WGS sequence"/>
</dbReference>
<protein>
    <recommendedName>
        <fullName evidence="3">Ricin B lectin domain-containing protein</fullName>
    </recommendedName>
</protein>
<keyword evidence="2" id="KW-1185">Reference proteome</keyword>
<evidence type="ECO:0008006" key="3">
    <source>
        <dbReference type="Google" id="ProtNLM"/>
    </source>
</evidence>
<organism evidence="1 2">
    <name type="scientific">Streptomyces palmae</name>
    <dbReference type="NCBI Taxonomy" id="1701085"/>
    <lineage>
        <taxon>Bacteria</taxon>
        <taxon>Bacillati</taxon>
        <taxon>Actinomycetota</taxon>
        <taxon>Actinomycetes</taxon>
        <taxon>Kitasatosporales</taxon>
        <taxon>Streptomycetaceae</taxon>
        <taxon>Streptomyces</taxon>
    </lineage>
</organism>
<proteinExistence type="predicted"/>
<accession>A0A4Z0FSI6</accession>
<reference evidence="1 2" key="1">
    <citation type="submission" date="2019-03" db="EMBL/GenBank/DDBJ databases">
        <authorList>
            <person name="Gonzalez-Pimentel J.L."/>
        </authorList>
    </citation>
    <scope>NUCLEOTIDE SEQUENCE [LARGE SCALE GENOMIC DNA]</scope>
    <source>
        <strain evidence="1 2">JCM 31289</strain>
    </source>
</reference>
<evidence type="ECO:0000313" key="2">
    <source>
        <dbReference type="Proteomes" id="UP000297948"/>
    </source>
</evidence>
<dbReference type="AlphaFoldDB" id="A0A4Z0FSI6"/>
<dbReference type="SUPFAM" id="SSF50370">
    <property type="entry name" value="Ricin B-like lectins"/>
    <property type="match status" value="1"/>
</dbReference>
<dbReference type="OrthoDB" id="4191039at2"/>
<name>A0A4Z0FSI6_9ACTN</name>
<comment type="caution">
    <text evidence="1">The sequence shown here is derived from an EMBL/GenBank/DDBJ whole genome shotgun (WGS) entry which is preliminary data.</text>
</comment>
<dbReference type="Gene3D" id="2.80.10.50">
    <property type="match status" value="1"/>
</dbReference>
<dbReference type="InterPro" id="IPR035992">
    <property type="entry name" value="Ricin_B-like_lectins"/>
</dbReference>
<gene>
    <name evidence="1" type="ORF">E4099_30575</name>
</gene>
<dbReference type="RefSeq" id="WP_135342352.1">
    <property type="nucleotide sequence ID" value="NZ_JBHLTX010000045.1"/>
</dbReference>
<sequence>MGSVANGIYTLSHAPEQNLTLMFGSDRPGTQVNVMPPSGAPGDQDWEVRRTEDGAYTLRNVKSGTYAGFDGHPEADDPIRGFPEPRTWHLLPAEEPGTFFLTVPGPTGDLALDVSPLLIYPPLAVLRPLDKGDTSQSWHLTRLDA</sequence>